<evidence type="ECO:0000256" key="2">
    <source>
        <dbReference type="SAM" id="MobiDB-lite"/>
    </source>
</evidence>
<proteinExistence type="predicted"/>
<feature type="coiled-coil region" evidence="1">
    <location>
        <begin position="374"/>
        <end position="404"/>
    </location>
</feature>
<protein>
    <submittedName>
        <fullName evidence="3">Uncharacterized protein</fullName>
    </submittedName>
</protein>
<feature type="compositionally biased region" description="Acidic residues" evidence="2">
    <location>
        <begin position="247"/>
        <end position="262"/>
    </location>
</feature>
<gene>
    <name evidence="3" type="ORF">AX018_101068</name>
</gene>
<organism evidence="3 4">
    <name type="scientific">Paracidovorax anthurii</name>
    <dbReference type="NCBI Taxonomy" id="78229"/>
    <lineage>
        <taxon>Bacteria</taxon>
        <taxon>Pseudomonadati</taxon>
        <taxon>Pseudomonadota</taxon>
        <taxon>Betaproteobacteria</taxon>
        <taxon>Burkholderiales</taxon>
        <taxon>Comamonadaceae</taxon>
        <taxon>Paracidovorax</taxon>
    </lineage>
</organism>
<dbReference type="AlphaFoldDB" id="A0A328ZR02"/>
<reference evidence="3 4" key="1">
    <citation type="submission" date="2018-06" db="EMBL/GenBank/DDBJ databases">
        <title>Genomic Encyclopedia of Archaeal and Bacterial Type Strains, Phase II (KMG-II): from individual species to whole genera.</title>
        <authorList>
            <person name="Goeker M."/>
        </authorList>
    </citation>
    <scope>NUCLEOTIDE SEQUENCE [LARGE SCALE GENOMIC DNA]</scope>
    <source>
        <strain evidence="3 4">CFPB 3232</strain>
    </source>
</reference>
<sequence>MVIQRKSGLEPRTAHSIAADTAAGNPPVRTSSPPPGTTITLAGRSVTLQTQSKDSGPPPTRTPPPLSAPRSNAVLHRKSAEELSKSSNAAALAEARAGKAVAMAETEAPSARSAAYPGETANTAEWRDSAAHGILKMERFVSDAGKAAAGNQEEMQARIKTLKNMSLLRAEVFHFQAELRQQMSRLSEHSDKAQNESWVKATAVNLESVFQRAEAEVEAHAMPARQNTVPDADSDSDVFEDARLEFDSDSDSDSDSDTEVDTEVSSHEGTDIDANTDTDTDASQVQSEPPEATVSPRAGETSMPTPPADRDASVDATVISTDHVAGSAATEAPPELSESAANAVRDGMARDLLRLNTMYMGYHVSGVLDLVGNVRAMDRRIAKLEELLAQKEEMLQDHADLKEQLADPNLPARLEWSQFKLWRAAAEMRPEDKFDELAASISDIRASMNRGVEALIWDKGYKRSEIFKKD</sequence>
<comment type="caution">
    <text evidence="3">The sequence shown here is derived from an EMBL/GenBank/DDBJ whole genome shotgun (WGS) entry which is preliminary data.</text>
</comment>
<accession>A0A328ZR02</accession>
<name>A0A328ZR02_9BURK</name>
<evidence type="ECO:0000313" key="4">
    <source>
        <dbReference type="Proteomes" id="UP000248856"/>
    </source>
</evidence>
<keyword evidence="4" id="KW-1185">Reference proteome</keyword>
<feature type="region of interest" description="Disordered" evidence="2">
    <location>
        <begin position="245"/>
        <end position="312"/>
    </location>
</feature>
<feature type="compositionally biased region" description="Pro residues" evidence="2">
    <location>
        <begin position="56"/>
        <end position="67"/>
    </location>
</feature>
<feature type="region of interest" description="Disordered" evidence="2">
    <location>
        <begin position="1"/>
        <end position="73"/>
    </location>
</feature>
<dbReference type="EMBL" id="QLTA01000010">
    <property type="protein sequence ID" value="RAR84716.1"/>
    <property type="molecule type" value="Genomic_DNA"/>
</dbReference>
<evidence type="ECO:0000256" key="1">
    <source>
        <dbReference type="SAM" id="Coils"/>
    </source>
</evidence>
<keyword evidence="1" id="KW-0175">Coiled coil</keyword>
<dbReference type="Proteomes" id="UP000248856">
    <property type="component" value="Unassembled WGS sequence"/>
</dbReference>
<evidence type="ECO:0000313" key="3">
    <source>
        <dbReference type="EMBL" id="RAR84716.1"/>
    </source>
</evidence>